<dbReference type="Gene3D" id="3.40.50.2300">
    <property type="match status" value="1"/>
</dbReference>
<keyword evidence="1 2" id="KW-0597">Phosphoprotein</keyword>
<keyword evidence="5" id="KW-1185">Reference proteome</keyword>
<dbReference type="InterPro" id="IPR011006">
    <property type="entry name" value="CheY-like_superfamily"/>
</dbReference>
<evidence type="ECO:0000313" key="4">
    <source>
        <dbReference type="EMBL" id="MFA9480358.1"/>
    </source>
</evidence>
<dbReference type="PANTHER" id="PTHR44591:SF3">
    <property type="entry name" value="RESPONSE REGULATORY DOMAIN-CONTAINING PROTEIN"/>
    <property type="match status" value="1"/>
</dbReference>
<dbReference type="SUPFAM" id="SSF52172">
    <property type="entry name" value="CheY-like"/>
    <property type="match status" value="1"/>
</dbReference>
<evidence type="ECO:0000259" key="3">
    <source>
        <dbReference type="PROSITE" id="PS50110"/>
    </source>
</evidence>
<feature type="domain" description="Response regulatory" evidence="3">
    <location>
        <begin position="9"/>
        <end position="122"/>
    </location>
</feature>
<dbReference type="SMART" id="SM00448">
    <property type="entry name" value="REC"/>
    <property type="match status" value="1"/>
</dbReference>
<feature type="modified residue" description="4-aspartylphosphate" evidence="2">
    <location>
        <position position="58"/>
    </location>
</feature>
<reference evidence="4 5" key="1">
    <citation type="submission" date="2024-08" db="EMBL/GenBank/DDBJ databases">
        <title>Whole-genome sequencing of halo(alkali)philic microorganisms from hypersaline lakes.</title>
        <authorList>
            <person name="Sorokin D.Y."/>
            <person name="Merkel A.Y."/>
            <person name="Messina E."/>
            <person name="Yakimov M."/>
        </authorList>
    </citation>
    <scope>NUCLEOTIDE SEQUENCE [LARGE SCALE GENOMIC DNA]</scope>
    <source>
        <strain evidence="4 5">AB-hyl4</strain>
    </source>
</reference>
<proteinExistence type="predicted"/>
<evidence type="ECO:0000256" key="1">
    <source>
        <dbReference type="ARBA" id="ARBA00022553"/>
    </source>
</evidence>
<dbReference type="Proteomes" id="UP001575105">
    <property type="component" value="Unassembled WGS sequence"/>
</dbReference>
<protein>
    <submittedName>
        <fullName evidence="4">Response regulator</fullName>
    </submittedName>
</protein>
<sequence>MEKTSNQPRLLLVDDHQDTLTLQAILLRREGFDVVTSGDAETALAQAAEGKVDLVVSDLRLPDRDGVELMQELHKRYGLYGVALTGAADAGRAADRVDAGFVEVLIKPVAPEQLVKVIRHALSEVDNASSQ</sequence>
<accession>A0ABV4U9S6</accession>
<dbReference type="InterPro" id="IPR050595">
    <property type="entry name" value="Bact_response_regulator"/>
</dbReference>
<evidence type="ECO:0000313" key="5">
    <source>
        <dbReference type="Proteomes" id="UP001575105"/>
    </source>
</evidence>
<dbReference type="PANTHER" id="PTHR44591">
    <property type="entry name" value="STRESS RESPONSE REGULATOR PROTEIN 1"/>
    <property type="match status" value="1"/>
</dbReference>
<evidence type="ECO:0000256" key="2">
    <source>
        <dbReference type="PROSITE-ProRule" id="PRU00169"/>
    </source>
</evidence>
<organism evidence="4 5">
    <name type="scientific">Natronomicrosphaera hydrolytica</name>
    <dbReference type="NCBI Taxonomy" id="3242702"/>
    <lineage>
        <taxon>Bacteria</taxon>
        <taxon>Pseudomonadati</taxon>
        <taxon>Planctomycetota</taxon>
        <taxon>Phycisphaerae</taxon>
        <taxon>Phycisphaerales</taxon>
        <taxon>Phycisphaeraceae</taxon>
        <taxon>Natronomicrosphaera</taxon>
    </lineage>
</organism>
<gene>
    <name evidence="4" type="ORF">ACERK3_18970</name>
</gene>
<name>A0ABV4U9S6_9BACT</name>
<dbReference type="RefSeq" id="WP_425347279.1">
    <property type="nucleotide sequence ID" value="NZ_JBGUBD010000019.1"/>
</dbReference>
<comment type="caution">
    <text evidence="4">The sequence shown here is derived from an EMBL/GenBank/DDBJ whole genome shotgun (WGS) entry which is preliminary data.</text>
</comment>
<dbReference type="Pfam" id="PF00072">
    <property type="entry name" value="Response_reg"/>
    <property type="match status" value="1"/>
</dbReference>
<dbReference type="EMBL" id="JBGUBD010000019">
    <property type="protein sequence ID" value="MFA9480358.1"/>
    <property type="molecule type" value="Genomic_DNA"/>
</dbReference>
<dbReference type="PROSITE" id="PS50110">
    <property type="entry name" value="RESPONSE_REGULATORY"/>
    <property type="match status" value="1"/>
</dbReference>
<dbReference type="InterPro" id="IPR001789">
    <property type="entry name" value="Sig_transdc_resp-reg_receiver"/>
</dbReference>